<dbReference type="Pfam" id="PF00014">
    <property type="entry name" value="Kunitz_BPTI"/>
    <property type="match status" value="2"/>
</dbReference>
<dbReference type="Gene3D" id="4.10.410.10">
    <property type="entry name" value="Pancreatic trypsin inhibitor Kunitz domain"/>
    <property type="match status" value="2"/>
</dbReference>
<keyword evidence="4" id="KW-1185">Reference proteome</keyword>
<name>A0A2A2JG19_9BILA</name>
<evidence type="ECO:0000313" key="3">
    <source>
        <dbReference type="EMBL" id="PAV60706.1"/>
    </source>
</evidence>
<dbReference type="PANTHER" id="PTHR46339">
    <property type="entry name" value="PROTEIN CBG15282-RELATED"/>
    <property type="match status" value="1"/>
</dbReference>
<feature type="domain" description="BPTI/Kunitz inhibitor" evidence="2">
    <location>
        <begin position="124"/>
        <end position="177"/>
    </location>
</feature>
<comment type="caution">
    <text evidence="3">The sequence shown here is derived from an EMBL/GenBank/DDBJ whole genome shotgun (WGS) entry which is preliminary data.</text>
</comment>
<dbReference type="EMBL" id="LIAE01010454">
    <property type="protein sequence ID" value="PAV60706.1"/>
    <property type="molecule type" value="Genomic_DNA"/>
</dbReference>
<dbReference type="PROSITE" id="PS50279">
    <property type="entry name" value="BPTI_KUNITZ_2"/>
    <property type="match status" value="2"/>
</dbReference>
<dbReference type="InterPro" id="IPR002223">
    <property type="entry name" value="Kunitz_BPTI"/>
</dbReference>
<feature type="compositionally biased region" description="Low complexity" evidence="1">
    <location>
        <begin position="45"/>
        <end position="61"/>
    </location>
</feature>
<organism evidence="3 4">
    <name type="scientific">Diploscapter pachys</name>
    <dbReference type="NCBI Taxonomy" id="2018661"/>
    <lineage>
        <taxon>Eukaryota</taxon>
        <taxon>Metazoa</taxon>
        <taxon>Ecdysozoa</taxon>
        <taxon>Nematoda</taxon>
        <taxon>Chromadorea</taxon>
        <taxon>Rhabditida</taxon>
        <taxon>Rhabditina</taxon>
        <taxon>Rhabditomorpha</taxon>
        <taxon>Rhabditoidea</taxon>
        <taxon>Rhabditidae</taxon>
        <taxon>Diploscapter</taxon>
    </lineage>
</organism>
<dbReference type="Proteomes" id="UP000218231">
    <property type="component" value="Unassembled WGS sequence"/>
</dbReference>
<dbReference type="GO" id="GO:0004867">
    <property type="term" value="F:serine-type endopeptidase inhibitor activity"/>
    <property type="evidence" value="ECO:0007669"/>
    <property type="project" value="InterPro"/>
</dbReference>
<evidence type="ECO:0000259" key="2">
    <source>
        <dbReference type="PROSITE" id="PS50279"/>
    </source>
</evidence>
<reference evidence="3 4" key="1">
    <citation type="journal article" date="2017" name="Curr. Biol.">
        <title>Genome architecture and evolution of a unichromosomal asexual nematode.</title>
        <authorList>
            <person name="Fradin H."/>
            <person name="Zegar C."/>
            <person name="Gutwein M."/>
            <person name="Lucas J."/>
            <person name="Kovtun M."/>
            <person name="Corcoran D."/>
            <person name="Baugh L.R."/>
            <person name="Kiontke K."/>
            <person name="Gunsalus K."/>
            <person name="Fitch D.H."/>
            <person name="Piano F."/>
        </authorList>
    </citation>
    <scope>NUCLEOTIDE SEQUENCE [LARGE SCALE GENOMIC DNA]</scope>
    <source>
        <strain evidence="3">PF1309</strain>
    </source>
</reference>
<proteinExistence type="predicted"/>
<dbReference type="PRINTS" id="PR00759">
    <property type="entry name" value="BASICPTASE"/>
</dbReference>
<dbReference type="STRING" id="2018661.A0A2A2JG19"/>
<protein>
    <recommendedName>
        <fullName evidence="2">BPTI/Kunitz inhibitor domain-containing protein</fullName>
    </recommendedName>
</protein>
<dbReference type="OrthoDB" id="4473401at2759"/>
<evidence type="ECO:0000256" key="1">
    <source>
        <dbReference type="SAM" id="MobiDB-lite"/>
    </source>
</evidence>
<dbReference type="InterPro" id="IPR036880">
    <property type="entry name" value="Kunitz_BPTI_sf"/>
</dbReference>
<dbReference type="SUPFAM" id="SSF57362">
    <property type="entry name" value="BPTI-like"/>
    <property type="match status" value="2"/>
</dbReference>
<dbReference type="InterPro" id="IPR053014">
    <property type="entry name" value="Cuticle_assoc_divergent"/>
</dbReference>
<dbReference type="PROSITE" id="PS00280">
    <property type="entry name" value="BPTI_KUNITZ_1"/>
    <property type="match status" value="1"/>
</dbReference>
<evidence type="ECO:0000313" key="4">
    <source>
        <dbReference type="Proteomes" id="UP000218231"/>
    </source>
</evidence>
<dbReference type="SMART" id="SM00131">
    <property type="entry name" value="KU"/>
    <property type="match status" value="2"/>
</dbReference>
<accession>A0A2A2JG19</accession>
<feature type="domain" description="BPTI/Kunitz inhibitor" evidence="2">
    <location>
        <begin position="1"/>
        <end position="36"/>
    </location>
</feature>
<dbReference type="PANTHER" id="PTHR46339:SF2">
    <property type="entry name" value="BPTI_KUNITZ INHIBITOR DOMAIN-CONTAINING PROTEIN"/>
    <property type="match status" value="1"/>
</dbReference>
<sequence length="187" mass="20488">MFYYDTRMKVCQPFSYHGCAGNDNKYESAQDCKSTCVTKIGGAGTASASSTSPRSSTNSTSQGKVPPFVPEGNSHGQWRKAELCGSNYLIPNGQYVLCQGDGGCPAQHNCVNGTVCCPTKDYVCSLRDDNGHFQDGVEDRPRFGWDHNVKNCVRFSYYGRDGNYNNFPNFPSCVAYCKDSKKVDTSG</sequence>
<gene>
    <name evidence="3" type="ORF">WR25_02912</name>
</gene>
<dbReference type="InterPro" id="IPR020901">
    <property type="entry name" value="Prtase_inh_Kunz-CS"/>
</dbReference>
<feature type="region of interest" description="Disordered" evidence="1">
    <location>
        <begin position="43"/>
        <end position="74"/>
    </location>
</feature>
<dbReference type="AlphaFoldDB" id="A0A2A2JG19"/>